<feature type="domain" description="MYND-type" evidence="4">
    <location>
        <begin position="3"/>
        <end position="49"/>
    </location>
</feature>
<dbReference type="OrthoDB" id="432970at2759"/>
<evidence type="ECO:0000313" key="6">
    <source>
        <dbReference type="Proteomes" id="UP000235786"/>
    </source>
</evidence>
<evidence type="ECO:0000313" key="5">
    <source>
        <dbReference type="EMBL" id="PMD45801.1"/>
    </source>
</evidence>
<dbReference type="AlphaFoldDB" id="A0A2J6S4X2"/>
<evidence type="ECO:0000259" key="4">
    <source>
        <dbReference type="Pfam" id="PF01753"/>
    </source>
</evidence>
<evidence type="ECO:0000256" key="3">
    <source>
        <dbReference type="ARBA" id="ARBA00022833"/>
    </source>
</evidence>
<dbReference type="EMBL" id="KZ613940">
    <property type="protein sequence ID" value="PMD45801.1"/>
    <property type="molecule type" value="Genomic_DNA"/>
</dbReference>
<reference evidence="5 6" key="1">
    <citation type="submission" date="2016-04" db="EMBL/GenBank/DDBJ databases">
        <title>A degradative enzymes factory behind the ericoid mycorrhizal symbiosis.</title>
        <authorList>
            <consortium name="DOE Joint Genome Institute"/>
            <person name="Martino E."/>
            <person name="Morin E."/>
            <person name="Grelet G."/>
            <person name="Kuo A."/>
            <person name="Kohler A."/>
            <person name="Daghino S."/>
            <person name="Barry K."/>
            <person name="Choi C."/>
            <person name="Cichocki N."/>
            <person name="Clum A."/>
            <person name="Copeland A."/>
            <person name="Hainaut M."/>
            <person name="Haridas S."/>
            <person name="Labutti K."/>
            <person name="Lindquist E."/>
            <person name="Lipzen A."/>
            <person name="Khouja H.-R."/>
            <person name="Murat C."/>
            <person name="Ohm R."/>
            <person name="Olson A."/>
            <person name="Spatafora J."/>
            <person name="Veneault-Fourrey C."/>
            <person name="Henrissat B."/>
            <person name="Grigoriev I."/>
            <person name="Martin F."/>
            <person name="Perotto S."/>
        </authorList>
    </citation>
    <scope>NUCLEOTIDE SEQUENCE [LARGE SCALE GENOMIC DNA]</scope>
    <source>
        <strain evidence="5 6">F</strain>
    </source>
</reference>
<evidence type="ECO:0000256" key="1">
    <source>
        <dbReference type="ARBA" id="ARBA00022723"/>
    </source>
</evidence>
<keyword evidence="6" id="KW-1185">Reference proteome</keyword>
<organism evidence="5 6">
    <name type="scientific">Hyaloscypha variabilis (strain UAMH 11265 / GT02V1 / F)</name>
    <name type="common">Meliniomyces variabilis</name>
    <dbReference type="NCBI Taxonomy" id="1149755"/>
    <lineage>
        <taxon>Eukaryota</taxon>
        <taxon>Fungi</taxon>
        <taxon>Dikarya</taxon>
        <taxon>Ascomycota</taxon>
        <taxon>Pezizomycotina</taxon>
        <taxon>Leotiomycetes</taxon>
        <taxon>Helotiales</taxon>
        <taxon>Hyaloscyphaceae</taxon>
        <taxon>Hyaloscypha</taxon>
        <taxon>Hyaloscypha variabilis</taxon>
    </lineage>
</organism>
<evidence type="ECO:0000256" key="2">
    <source>
        <dbReference type="ARBA" id="ARBA00022771"/>
    </source>
</evidence>
<keyword evidence="3" id="KW-0862">Zinc</keyword>
<dbReference type="InterPro" id="IPR002893">
    <property type="entry name" value="Znf_MYND"/>
</dbReference>
<dbReference type="SUPFAM" id="SSF144232">
    <property type="entry name" value="HIT/MYND zinc finger-like"/>
    <property type="match status" value="1"/>
</dbReference>
<protein>
    <recommendedName>
        <fullName evidence="4">MYND-type domain-containing protein</fullName>
    </recommendedName>
</protein>
<sequence>MECTACKKPATLVCGDCNGSSILEGDPPIAYYCNSVCQETHWTHHEPTCRRLQDRKALYMVGEMAQRLFYIHRDITWKSLDIGKVEKVGNNLIIRERTTDDATTTSPKKYRIFPSHLVSTKEDKDAILVFKACVEGVRWTMEFVDGMLEGIVRTSTHFVYKAKNDSLRTRCYPLSTSFLEIINNMDYISHEIIKVTLRSGEVFAVDITGAQYGYHEPVTPWTKYEQERIFCAISAVDPYPSSKLLQIDDYNLQELNYFYKLAEGPKPHIFMTALAIMKWHILGWQKHENMSLKKWWALPEETLRMKLNDLIHFIEWSFRSPIEIL</sequence>
<gene>
    <name evidence="5" type="ORF">L207DRAFT_578705</name>
</gene>
<keyword evidence="2" id="KW-0863">Zinc-finger</keyword>
<dbReference type="STRING" id="1149755.A0A2J6S4X2"/>
<accession>A0A2J6S4X2</accession>
<dbReference type="GO" id="GO:0008270">
    <property type="term" value="F:zinc ion binding"/>
    <property type="evidence" value="ECO:0007669"/>
    <property type="project" value="UniProtKB-KW"/>
</dbReference>
<dbReference type="Gene3D" id="6.10.140.2220">
    <property type="match status" value="1"/>
</dbReference>
<dbReference type="Proteomes" id="UP000235786">
    <property type="component" value="Unassembled WGS sequence"/>
</dbReference>
<keyword evidence="1" id="KW-0479">Metal-binding</keyword>
<name>A0A2J6S4X2_HYAVF</name>
<proteinExistence type="predicted"/>
<dbReference type="Pfam" id="PF01753">
    <property type="entry name" value="zf-MYND"/>
    <property type="match status" value="1"/>
</dbReference>